<dbReference type="AlphaFoldDB" id="A0A2P1QUF9"/>
<gene>
    <name evidence="1" type="ORF">XB16_2219</name>
</gene>
<reference evidence="1 2" key="1">
    <citation type="journal article" date="2015" name="Genome Announc.">
        <title>Draft Genome Sequences of Leptospira santarosai Strains U160, U164, and U233, Isolated from Asymptomatic Cattle.</title>
        <authorList>
            <person name="Kremer F.S."/>
            <person name="Eslabao M.R."/>
            <person name="Provisor M."/>
            <person name="Woloski R.D."/>
            <person name="Ramires O.V."/>
            <person name="Moreno L.Z."/>
            <person name="Moreno A.M."/>
            <person name="Hamond C."/>
            <person name="Lilenbaum W."/>
            <person name="Dellagostin O.A."/>
        </authorList>
    </citation>
    <scope>NUCLEOTIDE SEQUENCE [LARGE SCALE GENOMIC DNA]</scope>
    <source>
        <strain evidence="1 2">U160</strain>
    </source>
</reference>
<accession>A0A2P1QUF9</accession>
<protein>
    <submittedName>
        <fullName evidence="1">Uncharacterized protein</fullName>
    </submittedName>
</protein>
<dbReference type="EMBL" id="CP027843">
    <property type="protein sequence ID" value="AVQ12545.1"/>
    <property type="molecule type" value="Genomic_DNA"/>
</dbReference>
<name>A0A2P1QUF9_9LEPT</name>
<organism evidence="1 2">
    <name type="scientific">Leptospira santarosai</name>
    <dbReference type="NCBI Taxonomy" id="28183"/>
    <lineage>
        <taxon>Bacteria</taxon>
        <taxon>Pseudomonadati</taxon>
        <taxon>Spirochaetota</taxon>
        <taxon>Spirochaetia</taxon>
        <taxon>Leptospirales</taxon>
        <taxon>Leptospiraceae</taxon>
        <taxon>Leptospira</taxon>
    </lineage>
</organism>
<sequence length="97" mass="10762">MKAIRFFMKDNPYGGFMALPGEVAGKSASDIQKILGLPKVPIYRMDVEIPAGTQLIYGKVGPQPGWGLPGYGGNQIYLKDRIPMLNYKVLTTERLPY</sequence>
<evidence type="ECO:0000313" key="1">
    <source>
        <dbReference type="EMBL" id="AVQ12545.1"/>
    </source>
</evidence>
<dbReference type="Proteomes" id="UP000033961">
    <property type="component" value="Chromosome I"/>
</dbReference>
<evidence type="ECO:0000313" key="2">
    <source>
        <dbReference type="Proteomes" id="UP000033961"/>
    </source>
</evidence>
<proteinExistence type="predicted"/>